<name>A0AAD6ZLZ8_9AGAR</name>
<dbReference type="Proteomes" id="UP001218218">
    <property type="component" value="Unassembled WGS sequence"/>
</dbReference>
<reference evidence="2" key="1">
    <citation type="submission" date="2023-03" db="EMBL/GenBank/DDBJ databases">
        <title>Massive genome expansion in bonnet fungi (Mycena s.s.) driven by repeated elements and novel gene families across ecological guilds.</title>
        <authorList>
            <consortium name="Lawrence Berkeley National Laboratory"/>
            <person name="Harder C.B."/>
            <person name="Miyauchi S."/>
            <person name="Viragh M."/>
            <person name="Kuo A."/>
            <person name="Thoen E."/>
            <person name="Andreopoulos B."/>
            <person name="Lu D."/>
            <person name="Skrede I."/>
            <person name="Drula E."/>
            <person name="Henrissat B."/>
            <person name="Morin E."/>
            <person name="Kohler A."/>
            <person name="Barry K."/>
            <person name="LaButti K."/>
            <person name="Morin E."/>
            <person name="Salamov A."/>
            <person name="Lipzen A."/>
            <person name="Mereny Z."/>
            <person name="Hegedus B."/>
            <person name="Baldrian P."/>
            <person name="Stursova M."/>
            <person name="Weitz H."/>
            <person name="Taylor A."/>
            <person name="Grigoriev I.V."/>
            <person name="Nagy L.G."/>
            <person name="Martin F."/>
            <person name="Kauserud H."/>
        </authorList>
    </citation>
    <scope>NUCLEOTIDE SEQUENCE</scope>
    <source>
        <strain evidence="2">CBHHK002</strain>
    </source>
</reference>
<evidence type="ECO:0000313" key="2">
    <source>
        <dbReference type="EMBL" id="KAJ7328704.1"/>
    </source>
</evidence>
<organism evidence="2 3">
    <name type="scientific">Mycena albidolilacea</name>
    <dbReference type="NCBI Taxonomy" id="1033008"/>
    <lineage>
        <taxon>Eukaryota</taxon>
        <taxon>Fungi</taxon>
        <taxon>Dikarya</taxon>
        <taxon>Basidiomycota</taxon>
        <taxon>Agaricomycotina</taxon>
        <taxon>Agaricomycetes</taxon>
        <taxon>Agaricomycetidae</taxon>
        <taxon>Agaricales</taxon>
        <taxon>Marasmiineae</taxon>
        <taxon>Mycenaceae</taxon>
        <taxon>Mycena</taxon>
    </lineage>
</organism>
<keyword evidence="1" id="KW-0812">Transmembrane</keyword>
<keyword evidence="3" id="KW-1185">Reference proteome</keyword>
<keyword evidence="1" id="KW-1133">Transmembrane helix</keyword>
<comment type="caution">
    <text evidence="2">The sequence shown here is derived from an EMBL/GenBank/DDBJ whole genome shotgun (WGS) entry which is preliminary data.</text>
</comment>
<evidence type="ECO:0000313" key="3">
    <source>
        <dbReference type="Proteomes" id="UP001218218"/>
    </source>
</evidence>
<feature type="transmembrane region" description="Helical" evidence="1">
    <location>
        <begin position="34"/>
        <end position="58"/>
    </location>
</feature>
<dbReference type="AlphaFoldDB" id="A0AAD6ZLZ8"/>
<protein>
    <submittedName>
        <fullName evidence="2">Uncharacterized protein</fullName>
    </submittedName>
</protein>
<dbReference type="EMBL" id="JARIHO010000038">
    <property type="protein sequence ID" value="KAJ7328704.1"/>
    <property type="molecule type" value="Genomic_DNA"/>
</dbReference>
<accession>A0AAD6ZLZ8</accession>
<evidence type="ECO:0000256" key="1">
    <source>
        <dbReference type="SAM" id="Phobius"/>
    </source>
</evidence>
<gene>
    <name evidence="2" type="ORF">DFH08DRAFT_815478</name>
</gene>
<keyword evidence="1" id="KW-0472">Membrane</keyword>
<proteinExistence type="predicted"/>
<sequence length="111" mass="12052">MNLALTSLTAGRILWVRRQSSYVGLGHTFRSRYTSAIGIILESGAIYCVVAIFVLVAASQNDLEVFDIGYAIGQQMLIIRRQAMVGPFSLDSPPLFLWAQDQTPKASSGGS</sequence>